<sequence length="388" mass="41392">MAEWYDPPVDLIRLLGNALRRIGNDEDIRQLRSMAEACRQLQTAVSHAHEELVKVVTLTETWEGDDAATFKETWGRWLHPGYREEAIVQLGAAAVVLDSAADVSAKTQEALKRLIESLVIAVMVAVATSAATAGLGSMAAWARSAKTTTEVAVVSAQVLGRFRLILHSLGAVVRRGTIAVGRSGVVRGLGMKASGETSFLSMAQQSWSGYWRIYRWGLGGNFAINAVANPFVGRSPFERSLLSIAEGSNAAVVAGVIGGTGNISVLAAMRPWIRNFTQGMIASSGATLWNDRVEKKSWSVTSREMAVTGLMAGGLNVVYVGVGESKAASGLVRDAWRAYWKELPPLAKGYVVGFPGNTSVRVAVPWAAKPGPLDMPEFKPLPGGTTSP</sequence>
<protein>
    <recommendedName>
        <fullName evidence="3">WXG100 family type VII secretion target</fullName>
    </recommendedName>
</protein>
<dbReference type="EMBL" id="BAAAZR010000027">
    <property type="protein sequence ID" value="GAA3828237.1"/>
    <property type="molecule type" value="Genomic_DNA"/>
</dbReference>
<dbReference type="Proteomes" id="UP001500888">
    <property type="component" value="Unassembled WGS sequence"/>
</dbReference>
<organism evidence="1 2">
    <name type="scientific">Sphaerisporangium flaviroseum</name>
    <dbReference type="NCBI Taxonomy" id="509199"/>
    <lineage>
        <taxon>Bacteria</taxon>
        <taxon>Bacillati</taxon>
        <taxon>Actinomycetota</taxon>
        <taxon>Actinomycetes</taxon>
        <taxon>Streptosporangiales</taxon>
        <taxon>Streptosporangiaceae</taxon>
        <taxon>Sphaerisporangium</taxon>
    </lineage>
</organism>
<proteinExistence type="predicted"/>
<accession>A0ABP7IVW2</accession>
<comment type="caution">
    <text evidence="1">The sequence shown here is derived from an EMBL/GenBank/DDBJ whole genome shotgun (WGS) entry which is preliminary data.</text>
</comment>
<reference evidence="2" key="1">
    <citation type="journal article" date="2019" name="Int. J. Syst. Evol. Microbiol.">
        <title>The Global Catalogue of Microorganisms (GCM) 10K type strain sequencing project: providing services to taxonomists for standard genome sequencing and annotation.</title>
        <authorList>
            <consortium name="The Broad Institute Genomics Platform"/>
            <consortium name="The Broad Institute Genome Sequencing Center for Infectious Disease"/>
            <person name="Wu L."/>
            <person name="Ma J."/>
        </authorList>
    </citation>
    <scope>NUCLEOTIDE SEQUENCE [LARGE SCALE GENOMIC DNA]</scope>
    <source>
        <strain evidence="2">JCM 16908</strain>
    </source>
</reference>
<dbReference type="RefSeq" id="WP_344946598.1">
    <property type="nucleotide sequence ID" value="NZ_BAAAZR010000027.1"/>
</dbReference>
<evidence type="ECO:0000313" key="2">
    <source>
        <dbReference type="Proteomes" id="UP001500888"/>
    </source>
</evidence>
<keyword evidence="2" id="KW-1185">Reference proteome</keyword>
<evidence type="ECO:0008006" key="3">
    <source>
        <dbReference type="Google" id="ProtNLM"/>
    </source>
</evidence>
<dbReference type="Gene3D" id="1.10.287.1060">
    <property type="entry name" value="ESAT-6-like"/>
    <property type="match status" value="1"/>
</dbReference>
<gene>
    <name evidence="1" type="ORF">GCM10022226_56280</name>
</gene>
<evidence type="ECO:0000313" key="1">
    <source>
        <dbReference type="EMBL" id="GAA3828237.1"/>
    </source>
</evidence>
<name>A0ABP7IVW2_9ACTN</name>